<evidence type="ECO:0000313" key="4">
    <source>
        <dbReference type="EMBL" id="CAH1098608.1"/>
    </source>
</evidence>
<dbReference type="SUPFAM" id="SSF53474">
    <property type="entry name" value="alpha/beta-Hydrolases"/>
    <property type="match status" value="1"/>
</dbReference>
<reference evidence="4" key="1">
    <citation type="submission" date="2022-01" db="EMBL/GenBank/DDBJ databases">
        <authorList>
            <person name="King R."/>
        </authorList>
    </citation>
    <scope>NUCLEOTIDE SEQUENCE</scope>
</reference>
<sequence>METNTKKIDEISIPVPWGHVAARTWGEAQDPLIVCVHGIMDNAGTFNRLIPYLPNSFYYVCIDLPGHGRSSHFPPHLPIHTINYVLVYRIIFKYFQKKFIIMAHSYGGQIGFIFAQLYPECIEKLIMLDTIITFPIAVKNFKHYLSRSVDAHINIEKKLLEKKKPPSYTHEEALDRLWNGRSYAPIKLEAAKALLERAIAPTEDGKFIFTVDQRLKNAINPLRDIRCTIEMLKVHPVRCPVLIVLGSESTAQQVFLSSIIQFLKRRRNVRIKYAEGNHDVHNDSPELVAPYVVKFLLYQKNKL</sequence>
<gene>
    <name evidence="4" type="ORF">PSYICH_LOCUS1100</name>
</gene>
<dbReference type="InterPro" id="IPR050266">
    <property type="entry name" value="AB_hydrolase_sf"/>
</dbReference>
<evidence type="ECO:0000256" key="2">
    <source>
        <dbReference type="ARBA" id="ARBA00022801"/>
    </source>
</evidence>
<dbReference type="GO" id="GO:0016787">
    <property type="term" value="F:hydrolase activity"/>
    <property type="evidence" value="ECO:0007669"/>
    <property type="project" value="UniProtKB-KW"/>
</dbReference>
<dbReference type="InterPro" id="IPR029058">
    <property type="entry name" value="AB_hydrolase_fold"/>
</dbReference>
<evidence type="ECO:0000259" key="3">
    <source>
        <dbReference type="Pfam" id="PF00561"/>
    </source>
</evidence>
<dbReference type="AlphaFoldDB" id="A0A9P0CEI6"/>
<proteinExistence type="inferred from homology"/>
<dbReference type="InterPro" id="IPR000073">
    <property type="entry name" value="AB_hydrolase_1"/>
</dbReference>
<evidence type="ECO:0000313" key="5">
    <source>
        <dbReference type="Proteomes" id="UP001153636"/>
    </source>
</evidence>
<keyword evidence="5" id="KW-1185">Reference proteome</keyword>
<protein>
    <recommendedName>
        <fullName evidence="3">AB hydrolase-1 domain-containing protein</fullName>
    </recommendedName>
</protein>
<dbReference type="EMBL" id="OV651813">
    <property type="protein sequence ID" value="CAH1098608.1"/>
    <property type="molecule type" value="Genomic_DNA"/>
</dbReference>
<organism evidence="4 5">
    <name type="scientific">Psylliodes chrysocephalus</name>
    <dbReference type="NCBI Taxonomy" id="3402493"/>
    <lineage>
        <taxon>Eukaryota</taxon>
        <taxon>Metazoa</taxon>
        <taxon>Ecdysozoa</taxon>
        <taxon>Arthropoda</taxon>
        <taxon>Hexapoda</taxon>
        <taxon>Insecta</taxon>
        <taxon>Pterygota</taxon>
        <taxon>Neoptera</taxon>
        <taxon>Endopterygota</taxon>
        <taxon>Coleoptera</taxon>
        <taxon>Polyphaga</taxon>
        <taxon>Cucujiformia</taxon>
        <taxon>Chrysomeloidea</taxon>
        <taxon>Chrysomelidae</taxon>
        <taxon>Galerucinae</taxon>
        <taxon>Alticini</taxon>
        <taxon>Psylliodes</taxon>
    </lineage>
</organism>
<dbReference type="OrthoDB" id="6431331at2759"/>
<dbReference type="Gene3D" id="3.40.50.1820">
    <property type="entry name" value="alpha/beta hydrolase"/>
    <property type="match status" value="1"/>
</dbReference>
<dbReference type="Proteomes" id="UP001153636">
    <property type="component" value="Chromosome 1"/>
</dbReference>
<dbReference type="PRINTS" id="PR00111">
    <property type="entry name" value="ABHYDROLASE"/>
</dbReference>
<accession>A0A9P0CEI6</accession>
<dbReference type="GO" id="GO:0016020">
    <property type="term" value="C:membrane"/>
    <property type="evidence" value="ECO:0007669"/>
    <property type="project" value="TreeGrafter"/>
</dbReference>
<feature type="domain" description="AB hydrolase-1" evidence="3">
    <location>
        <begin position="31"/>
        <end position="250"/>
    </location>
</feature>
<dbReference type="PANTHER" id="PTHR43798">
    <property type="entry name" value="MONOACYLGLYCEROL LIPASE"/>
    <property type="match status" value="1"/>
</dbReference>
<dbReference type="PANTHER" id="PTHR43798:SF14">
    <property type="entry name" value="SERINE HYDROLASE-LIKE PROTEIN DDB_G0286239"/>
    <property type="match status" value="1"/>
</dbReference>
<keyword evidence="2" id="KW-0378">Hydrolase</keyword>
<name>A0A9P0CEI6_9CUCU</name>
<dbReference type="Pfam" id="PF00561">
    <property type="entry name" value="Abhydrolase_1"/>
    <property type="match status" value="1"/>
</dbReference>
<evidence type="ECO:0000256" key="1">
    <source>
        <dbReference type="ARBA" id="ARBA00008645"/>
    </source>
</evidence>
<comment type="similarity">
    <text evidence="1">Belongs to the AB hydrolase superfamily.</text>
</comment>